<evidence type="ECO:0000313" key="2">
    <source>
        <dbReference type="Proteomes" id="UP000236893"/>
    </source>
</evidence>
<dbReference type="InterPro" id="IPR036412">
    <property type="entry name" value="HAD-like_sf"/>
</dbReference>
<name>A0A2S5A5I6_9SPHI</name>
<dbReference type="AlphaFoldDB" id="A0A2S5A5I6"/>
<organism evidence="1 2">
    <name type="scientific">Solitalea longa</name>
    <dbReference type="NCBI Taxonomy" id="2079460"/>
    <lineage>
        <taxon>Bacteria</taxon>
        <taxon>Pseudomonadati</taxon>
        <taxon>Bacteroidota</taxon>
        <taxon>Sphingobacteriia</taxon>
        <taxon>Sphingobacteriales</taxon>
        <taxon>Sphingobacteriaceae</taxon>
        <taxon>Solitalea</taxon>
    </lineage>
</organism>
<dbReference type="Gene3D" id="3.40.50.1000">
    <property type="entry name" value="HAD superfamily/HAD-like"/>
    <property type="match status" value="1"/>
</dbReference>
<proteinExistence type="predicted"/>
<keyword evidence="2" id="KW-1185">Reference proteome</keyword>
<evidence type="ECO:0000313" key="1">
    <source>
        <dbReference type="EMBL" id="POY37547.1"/>
    </source>
</evidence>
<dbReference type="EMBL" id="PQVF01000004">
    <property type="protein sequence ID" value="POY37547.1"/>
    <property type="molecule type" value="Genomic_DNA"/>
</dbReference>
<dbReference type="Proteomes" id="UP000236893">
    <property type="component" value="Unassembled WGS sequence"/>
</dbReference>
<dbReference type="Gene3D" id="1.10.150.520">
    <property type="match status" value="1"/>
</dbReference>
<gene>
    <name evidence="1" type="ORF">C3K47_07220</name>
</gene>
<accession>A0A2S5A5I6</accession>
<protein>
    <recommendedName>
        <fullName evidence="3">Haloacid dehalogenase</fullName>
    </recommendedName>
</protein>
<dbReference type="SUPFAM" id="SSF56784">
    <property type="entry name" value="HAD-like"/>
    <property type="match status" value="1"/>
</dbReference>
<sequence length="202" mass="23840">MQELIDKYPNKTAYIFELDNTIFPEKDYDLQVYYLFGQFMEFTLPGIHEGKRILDYLVKKHDAMSRAELIDATIEYFAIPPELKENFERLFKIARLPLKLLMFKQALEFMQTLVTDRKQIFIVTKGNPEEQLNKIRQIEWNGLEAYLKVYFVEESEPKDIESTMAKLFFENDLPAQSTVMVGHLPFKLPQIDFIPVSDLVKL</sequence>
<dbReference type="OrthoDB" id="791795at2"/>
<evidence type="ECO:0008006" key="3">
    <source>
        <dbReference type="Google" id="ProtNLM"/>
    </source>
</evidence>
<dbReference type="InterPro" id="IPR023214">
    <property type="entry name" value="HAD_sf"/>
</dbReference>
<dbReference type="RefSeq" id="WP_103788454.1">
    <property type="nucleotide sequence ID" value="NZ_PQVF01000004.1"/>
</dbReference>
<reference evidence="1 2" key="1">
    <citation type="submission" date="2018-01" db="EMBL/GenBank/DDBJ databases">
        <authorList>
            <person name="Gaut B.S."/>
            <person name="Morton B.R."/>
            <person name="Clegg M.T."/>
            <person name="Duvall M.R."/>
        </authorList>
    </citation>
    <scope>NUCLEOTIDE SEQUENCE [LARGE SCALE GENOMIC DNA]</scope>
    <source>
        <strain evidence="1 2">HR-AV</strain>
    </source>
</reference>
<comment type="caution">
    <text evidence="1">The sequence shown here is derived from an EMBL/GenBank/DDBJ whole genome shotgun (WGS) entry which is preliminary data.</text>
</comment>